<evidence type="ECO:0000256" key="4">
    <source>
        <dbReference type="ARBA" id="ARBA00022840"/>
    </source>
</evidence>
<feature type="non-terminal residue" evidence="6">
    <location>
        <position position="1"/>
    </location>
</feature>
<evidence type="ECO:0000256" key="2">
    <source>
        <dbReference type="ARBA" id="ARBA00022448"/>
    </source>
</evidence>
<evidence type="ECO:0000313" key="6">
    <source>
        <dbReference type="EMBL" id="GAF87098.1"/>
    </source>
</evidence>
<dbReference type="InterPro" id="IPR027417">
    <property type="entry name" value="P-loop_NTPase"/>
</dbReference>
<keyword evidence="4" id="KW-0067">ATP-binding</keyword>
<dbReference type="GO" id="GO:0016887">
    <property type="term" value="F:ATP hydrolysis activity"/>
    <property type="evidence" value="ECO:0007669"/>
    <property type="project" value="InterPro"/>
</dbReference>
<gene>
    <name evidence="6" type="ORF">S01H1_28971</name>
</gene>
<dbReference type="CDD" id="cd03230">
    <property type="entry name" value="ABC_DR_subfamily_A"/>
    <property type="match status" value="1"/>
</dbReference>
<comment type="similarity">
    <text evidence="1">Belongs to the ABC transporter superfamily.</text>
</comment>
<keyword evidence="3" id="KW-0547">Nucleotide-binding</keyword>
<proteinExistence type="inferred from homology"/>
<dbReference type="Pfam" id="PF13732">
    <property type="entry name" value="DrrA1-3_C"/>
    <property type="match status" value="1"/>
</dbReference>
<evidence type="ECO:0000259" key="5">
    <source>
        <dbReference type="PROSITE" id="PS50893"/>
    </source>
</evidence>
<name>X0T0X3_9ZZZZ</name>
<dbReference type="GO" id="GO:0005524">
    <property type="term" value="F:ATP binding"/>
    <property type="evidence" value="ECO:0007669"/>
    <property type="project" value="UniProtKB-KW"/>
</dbReference>
<sequence>PNGAGKTTTIRMLAGIIGPSSGTAIVAGIHPDREPERLHEAIGLLPETPGFYERLSAKRNLQYFAGFYPSIDSQTQIEKYLRLIGLWERQSDRVASFSKGMKQRLALARALLHEPKVLFLDEPTAGLDPEVASELRKLISNLSQAGRTIFLSTHNLAEAEQLCDRIAVVHTRLVALDTADNLRRRQFQRSIIVRLESVSDELLETVKQLAFVLDAERQKERITVRLEDSDRDRPELVSRIVEASGRILEIFEEQHSLEEVYLRLVRDEEASPS</sequence>
<dbReference type="Pfam" id="PF00005">
    <property type="entry name" value="ABC_tran"/>
    <property type="match status" value="1"/>
</dbReference>
<dbReference type="EMBL" id="BARS01017738">
    <property type="protein sequence ID" value="GAF87098.1"/>
    <property type="molecule type" value="Genomic_DNA"/>
</dbReference>
<protein>
    <recommendedName>
        <fullName evidence="5">ABC transporter domain-containing protein</fullName>
    </recommendedName>
</protein>
<accession>X0T0X3</accession>
<reference evidence="6" key="1">
    <citation type="journal article" date="2014" name="Front. Microbiol.">
        <title>High frequency of phylogenetically diverse reductive dehalogenase-homologous genes in deep subseafloor sedimentary metagenomes.</title>
        <authorList>
            <person name="Kawai M."/>
            <person name="Futagami T."/>
            <person name="Toyoda A."/>
            <person name="Takaki Y."/>
            <person name="Nishi S."/>
            <person name="Hori S."/>
            <person name="Arai W."/>
            <person name="Tsubouchi T."/>
            <person name="Morono Y."/>
            <person name="Uchiyama I."/>
            <person name="Ito T."/>
            <person name="Fujiyama A."/>
            <person name="Inagaki F."/>
            <person name="Takami H."/>
        </authorList>
    </citation>
    <scope>NUCLEOTIDE SEQUENCE</scope>
    <source>
        <strain evidence="6">Expedition CK06-06</strain>
    </source>
</reference>
<keyword evidence="2" id="KW-0813">Transport</keyword>
<dbReference type="SUPFAM" id="SSF52540">
    <property type="entry name" value="P-loop containing nucleoside triphosphate hydrolases"/>
    <property type="match status" value="1"/>
</dbReference>
<organism evidence="6">
    <name type="scientific">marine sediment metagenome</name>
    <dbReference type="NCBI Taxonomy" id="412755"/>
    <lineage>
        <taxon>unclassified sequences</taxon>
        <taxon>metagenomes</taxon>
        <taxon>ecological metagenomes</taxon>
    </lineage>
</organism>
<comment type="caution">
    <text evidence="6">The sequence shown here is derived from an EMBL/GenBank/DDBJ whole genome shotgun (WGS) entry which is preliminary data.</text>
</comment>
<evidence type="ECO:0000256" key="3">
    <source>
        <dbReference type="ARBA" id="ARBA00022741"/>
    </source>
</evidence>
<feature type="domain" description="ABC transporter" evidence="5">
    <location>
        <begin position="1"/>
        <end position="196"/>
    </location>
</feature>
<dbReference type="PROSITE" id="PS00211">
    <property type="entry name" value="ABC_TRANSPORTER_1"/>
    <property type="match status" value="1"/>
</dbReference>
<dbReference type="AlphaFoldDB" id="X0T0X3"/>
<dbReference type="InterPro" id="IPR017871">
    <property type="entry name" value="ABC_transporter-like_CS"/>
</dbReference>
<dbReference type="InterPro" id="IPR003439">
    <property type="entry name" value="ABC_transporter-like_ATP-bd"/>
</dbReference>
<dbReference type="Gene3D" id="3.40.50.300">
    <property type="entry name" value="P-loop containing nucleotide triphosphate hydrolases"/>
    <property type="match status" value="1"/>
</dbReference>
<evidence type="ECO:0000256" key="1">
    <source>
        <dbReference type="ARBA" id="ARBA00005417"/>
    </source>
</evidence>
<dbReference type="InterPro" id="IPR025302">
    <property type="entry name" value="DrrA1/2-like_C"/>
</dbReference>
<dbReference type="PANTHER" id="PTHR43335">
    <property type="entry name" value="ABC TRANSPORTER, ATP-BINDING PROTEIN"/>
    <property type="match status" value="1"/>
</dbReference>
<dbReference type="InterPro" id="IPR003593">
    <property type="entry name" value="AAA+_ATPase"/>
</dbReference>
<dbReference type="SMART" id="SM00382">
    <property type="entry name" value="AAA"/>
    <property type="match status" value="1"/>
</dbReference>
<dbReference type="PROSITE" id="PS50893">
    <property type="entry name" value="ABC_TRANSPORTER_2"/>
    <property type="match status" value="1"/>
</dbReference>